<organism evidence="4 5">
    <name type="scientific">Rhynocoris fuscipes</name>
    <dbReference type="NCBI Taxonomy" id="488301"/>
    <lineage>
        <taxon>Eukaryota</taxon>
        <taxon>Metazoa</taxon>
        <taxon>Ecdysozoa</taxon>
        <taxon>Arthropoda</taxon>
        <taxon>Hexapoda</taxon>
        <taxon>Insecta</taxon>
        <taxon>Pterygota</taxon>
        <taxon>Neoptera</taxon>
        <taxon>Paraneoptera</taxon>
        <taxon>Hemiptera</taxon>
        <taxon>Heteroptera</taxon>
        <taxon>Panheteroptera</taxon>
        <taxon>Cimicomorpha</taxon>
        <taxon>Reduviidae</taxon>
        <taxon>Harpactorinae</taxon>
        <taxon>Harpactorini</taxon>
        <taxon>Rhynocoris</taxon>
    </lineage>
</organism>
<feature type="repeat" description="Filamin" evidence="3">
    <location>
        <begin position="93"/>
        <end position="182"/>
    </location>
</feature>
<protein>
    <submittedName>
        <fullName evidence="4">Uncharacterized protein</fullName>
    </submittedName>
</protein>
<feature type="repeat" description="Filamin" evidence="3">
    <location>
        <begin position="1454"/>
        <end position="1547"/>
    </location>
</feature>
<dbReference type="Gene3D" id="2.60.40.10">
    <property type="entry name" value="Immunoglobulins"/>
    <property type="match status" value="19"/>
</dbReference>
<feature type="repeat" description="Filamin" evidence="3">
    <location>
        <begin position="896"/>
        <end position="990"/>
    </location>
</feature>
<gene>
    <name evidence="4" type="ORF">O3M35_010726</name>
</gene>
<dbReference type="InterPro" id="IPR001298">
    <property type="entry name" value="Filamin/ABP280_rpt"/>
</dbReference>
<accession>A0AAW1D3R1</accession>
<evidence type="ECO:0000256" key="1">
    <source>
        <dbReference type="ARBA" id="ARBA00009238"/>
    </source>
</evidence>
<dbReference type="GO" id="GO:0030036">
    <property type="term" value="P:actin cytoskeleton organization"/>
    <property type="evidence" value="ECO:0007669"/>
    <property type="project" value="InterPro"/>
</dbReference>
<feature type="repeat" description="Filamin" evidence="3">
    <location>
        <begin position="284"/>
        <end position="362"/>
    </location>
</feature>
<comment type="similarity">
    <text evidence="1">Belongs to the filamin family.</text>
</comment>
<feature type="repeat" description="Filamin" evidence="3">
    <location>
        <begin position="1548"/>
        <end position="1641"/>
    </location>
</feature>
<evidence type="ECO:0000313" key="4">
    <source>
        <dbReference type="EMBL" id="KAK9504385.1"/>
    </source>
</evidence>
<keyword evidence="5" id="KW-1185">Reference proteome</keyword>
<dbReference type="PROSITE" id="PS50194">
    <property type="entry name" value="FILAMIN_REPEAT"/>
    <property type="match status" value="19"/>
</dbReference>
<feature type="repeat" description="Filamin" evidence="3">
    <location>
        <begin position="1262"/>
        <end position="1358"/>
    </location>
</feature>
<feature type="repeat" description="Filamin" evidence="3">
    <location>
        <begin position="545"/>
        <end position="627"/>
    </location>
</feature>
<dbReference type="SMART" id="SM00557">
    <property type="entry name" value="IG_FLMN"/>
    <property type="match status" value="19"/>
</dbReference>
<name>A0AAW1D3R1_9HEMI</name>
<dbReference type="InterPro" id="IPR013783">
    <property type="entry name" value="Ig-like_fold"/>
</dbReference>
<evidence type="ECO:0000313" key="5">
    <source>
        <dbReference type="Proteomes" id="UP001461498"/>
    </source>
</evidence>
<proteinExistence type="inferred from homology"/>
<feature type="repeat" description="Filamin" evidence="3">
    <location>
        <begin position="1362"/>
        <end position="1453"/>
    </location>
</feature>
<dbReference type="Proteomes" id="UP001461498">
    <property type="component" value="Unassembled WGS sequence"/>
</dbReference>
<evidence type="ECO:0000256" key="2">
    <source>
        <dbReference type="ARBA" id="ARBA00022737"/>
    </source>
</evidence>
<feature type="repeat" description="Filamin" evidence="3">
    <location>
        <begin position="1642"/>
        <end position="1738"/>
    </location>
</feature>
<dbReference type="InterPro" id="IPR014756">
    <property type="entry name" value="Ig_E-set"/>
</dbReference>
<feature type="repeat" description="Filamin" evidence="3">
    <location>
        <begin position="625"/>
        <end position="716"/>
    </location>
</feature>
<reference evidence="4 5" key="1">
    <citation type="submission" date="2022-12" db="EMBL/GenBank/DDBJ databases">
        <title>Chromosome-level genome assembly of true bugs.</title>
        <authorList>
            <person name="Ma L."/>
            <person name="Li H."/>
        </authorList>
    </citation>
    <scope>NUCLEOTIDE SEQUENCE [LARGE SCALE GENOMIC DNA]</scope>
    <source>
        <strain evidence="4">Lab_2022b</strain>
    </source>
</reference>
<feature type="repeat" description="Filamin" evidence="3">
    <location>
        <begin position="467"/>
        <end position="540"/>
    </location>
</feature>
<feature type="repeat" description="Filamin" evidence="3">
    <location>
        <begin position="1170"/>
        <end position="1264"/>
    </location>
</feature>
<dbReference type="SUPFAM" id="SSF81296">
    <property type="entry name" value="E set domains"/>
    <property type="match status" value="19"/>
</dbReference>
<feature type="repeat" description="Filamin" evidence="3">
    <location>
        <begin position="987"/>
        <end position="1080"/>
    </location>
</feature>
<comment type="caution">
    <text evidence="4">The sequence shown here is derived from an EMBL/GenBank/DDBJ whole genome shotgun (WGS) entry which is preliminary data.</text>
</comment>
<feature type="repeat" description="Filamin" evidence="3">
    <location>
        <begin position="180"/>
        <end position="273"/>
    </location>
</feature>
<dbReference type="PANTHER" id="PTHR38537">
    <property type="entry name" value="JITTERBUG, ISOFORM N"/>
    <property type="match status" value="1"/>
</dbReference>
<feature type="repeat" description="Filamin" evidence="3">
    <location>
        <begin position="714"/>
        <end position="805"/>
    </location>
</feature>
<dbReference type="Pfam" id="PF00630">
    <property type="entry name" value="Filamin"/>
    <property type="match status" value="19"/>
</dbReference>
<dbReference type="InterPro" id="IPR044801">
    <property type="entry name" value="Filamin"/>
</dbReference>
<dbReference type="FunFam" id="2.60.40.10:FF:001145">
    <property type="entry name" value="Jitterbug, isoform I"/>
    <property type="match status" value="1"/>
</dbReference>
<feature type="repeat" description="Filamin" evidence="3">
    <location>
        <begin position="369"/>
        <end position="453"/>
    </location>
</feature>
<dbReference type="PANTHER" id="PTHR38537:SF13">
    <property type="entry name" value="JITTERBUG, ISOFORM N"/>
    <property type="match status" value="1"/>
</dbReference>
<feature type="repeat" description="Filamin" evidence="3">
    <location>
        <begin position="1"/>
        <end position="95"/>
    </location>
</feature>
<sequence>MSGGPGPKMAALGEAVRLVPVDLTTTFKISAVGFSADDIIANVISPSKRILQSSVIGEGNGLFRIEFIPTEVGSHVVEVNIGGEKLPGGPLVAKVYNSSLIRVTDVASGVVGQPCQFRVDASQAGEGQLEISINEGEVPNHVTVVGGGRCLVNFTPEQNKPHLIDIKFNGETVPGCPFVCSVADTSKVSVNLSSLELIPVNQPAKFHMTVDSSGSAELAVSVTGPHHELPVQVTGNVMSGFTGEFTPRTVGPHSISVLYNGQPVQGTPFTAKAYDASKVYVGPLPQGHVGNPLQFTVDASQAGEGNLEITISARGVNIPTQVQPQGNARFLVSFVPLEPTQHIISIHFNQEAVPGSPFTATVAGDFPIVGGSSLSTAQLGVDSHFTMSNVSTSLDDIEVTVEGPSGQSVPAQVKDTGNQTAKVEFCPKVVGEHKIAVSYRQVPVAGSPFSCKVYDVHAIKVKPVVMGTVGQPVTFLVETSQAGPGNLEVTVNGGRVGTTAHTQGPHTYAISFTPRQAITHTVDLKFNGISVPGSPFSCNISDVGRVVPPNEDKISVGKVATFKIECGNLGPPQVQVISSMRNQLPVNVTQHGKHYVASFTPKHVGDHSIEVKLNGAHVEGSPFLLKAYDATKVKVTDINSGPIGKPVYFSINASEAGAGNLEIIVAVNGCNVPNYVQSEGNAKFRVNFKPKEAAPHSLSVRFNGEPIPGSPFTCDVYERGEIVVSGPGVKMCCAGAPTTLQVATLEQCDIRVTSSAGHRLPVKIDRDIERAVTVASYTPVEVGRHVVAVEVDGHPVKGSPFYCNVYNVNNIKVTGLGPAKVGKAVTFSVDATEAGEGTLELVISTQNTTVKAEVNAMSRGLYDVTFVPHLLQPHFVNITFNDQDVPGSPLRCEVVDGSSNKTTATARGEGLNSVVLGTVGYFEVNPHSSEPTTIDAIVTGPNNKQIPCKIEKLESGLYRGHYKPNEVGTHSLVITQKSHPITKQPFQVQVFNPAAVRILDISEAICGSTATFKVDTQGAGSGALSVSIRAAGNDVKHTLRELNGSNLYQVVYNPELSVPHKIHVKYNGIYVSGCPIEIPVQERGGLCASGLGLYQSSINKPTSFVIETTGQPADTFDVIISGPGSIAVPVRCYQQKDGNLLAEFIPNIIGTYKIDVLHNSRDVRGSPYYCQVFDASKVKLDNNTSTTVPVNDNISFKLLRKDAGFAELDVTVRSPLGQDLPLVVKSLTQDSDLIELCPSLPGKYSFNITYGGQPIPDSPVIFTVIEGGTARAWGGGLSRALVGTAAHFTVSCVGVCPPSRPHVVITGPTGSPQVSPAITHKKQDQYDVSYTPAAVGMYDISISANGKQISGSPFRVYVVCVEQIKIIGETLPSRVLMTVHVPYKILLDLSDAGPGELTGECSGPQGSTVPVSVQQDTPETAQITVTPKAPGPHNLSLHYAGFSLPFSPIVALAEAGNGGVRLILTGKGLATAICNQLAEFNIDGSQAGPGIPEVSLSGMKNEIKVTLHHMGDNVYRATYTPTIPGAYLLNVMWSDRQVKGCPLKVTVTAMCDASKVVCSGEGLGVGTVGKHIRSFIDTRSAGPGELSAHCVGPHKVAYCELYDHGDGTFTLNVKPQEAGRHTLTVKYGGVDVPGSPFLLRVCGAADASKVRVFGPGIQHGVLATFQSRFICDTRGAGAGQLSVRVRGPKGAFRVEMQRGSQKDRMIMCKYDPTEPGDYRVEVKWAGDLVPGSPFTVMIFDTQEELNRFLQGNQSPTSELYGSVAYSTGYAHITP</sequence>
<dbReference type="InterPro" id="IPR017868">
    <property type="entry name" value="Filamin/ABP280_repeat-like"/>
</dbReference>
<dbReference type="FunFam" id="2.60.40.10:FF:001473">
    <property type="entry name" value="Jitterbug, isoform C"/>
    <property type="match status" value="1"/>
</dbReference>
<dbReference type="GO" id="GO:0051015">
    <property type="term" value="F:actin filament binding"/>
    <property type="evidence" value="ECO:0007669"/>
    <property type="project" value="InterPro"/>
</dbReference>
<keyword evidence="2" id="KW-0677">Repeat</keyword>
<feature type="repeat" description="Filamin" evidence="3">
    <location>
        <begin position="1078"/>
        <end position="1172"/>
    </location>
</feature>
<evidence type="ECO:0000256" key="3">
    <source>
        <dbReference type="PROSITE-ProRule" id="PRU00087"/>
    </source>
</evidence>
<feature type="repeat" description="Filamin" evidence="3">
    <location>
        <begin position="815"/>
        <end position="894"/>
    </location>
</feature>
<dbReference type="EMBL" id="JAPXFL010000007">
    <property type="protein sequence ID" value="KAK9504385.1"/>
    <property type="molecule type" value="Genomic_DNA"/>
</dbReference>